<keyword evidence="6 10" id="KW-0812">Transmembrane</keyword>
<dbReference type="InterPro" id="IPR035906">
    <property type="entry name" value="MetI-like_sf"/>
</dbReference>
<dbReference type="AlphaFoldDB" id="A0A6L9U0R6"/>
<comment type="function">
    <text evidence="1">Part of the binding-protein-dependent transport system for glutamine; probably responsible for the translocation of the substrate across the membrane.</text>
</comment>
<keyword evidence="5" id="KW-1003">Cell membrane</keyword>
<dbReference type="InterPro" id="IPR010065">
    <property type="entry name" value="AA_ABC_transptr_permease_3TM"/>
</dbReference>
<feature type="transmembrane region" description="Helical" evidence="10">
    <location>
        <begin position="184"/>
        <end position="206"/>
    </location>
</feature>
<comment type="caution">
    <text evidence="12">The sequence shown here is derived from an EMBL/GenBank/DDBJ whole genome shotgun (WGS) entry which is preliminary data.</text>
</comment>
<evidence type="ECO:0000313" key="13">
    <source>
        <dbReference type="Proteomes" id="UP000483035"/>
    </source>
</evidence>
<dbReference type="EMBL" id="WUEY01000002">
    <property type="protein sequence ID" value="NEI69251.1"/>
    <property type="molecule type" value="Genomic_DNA"/>
</dbReference>
<dbReference type="InterPro" id="IPR000515">
    <property type="entry name" value="MetI-like"/>
</dbReference>
<evidence type="ECO:0000256" key="4">
    <source>
        <dbReference type="ARBA" id="ARBA00022448"/>
    </source>
</evidence>
<dbReference type="Pfam" id="PF00528">
    <property type="entry name" value="BPD_transp_1"/>
    <property type="match status" value="1"/>
</dbReference>
<feature type="transmembrane region" description="Helical" evidence="10">
    <location>
        <begin position="20"/>
        <end position="41"/>
    </location>
</feature>
<evidence type="ECO:0000256" key="9">
    <source>
        <dbReference type="ARBA" id="ARBA00023136"/>
    </source>
</evidence>
<dbReference type="GO" id="GO:0022857">
    <property type="term" value="F:transmembrane transporter activity"/>
    <property type="evidence" value="ECO:0007669"/>
    <property type="project" value="InterPro"/>
</dbReference>
<feature type="transmembrane region" description="Helical" evidence="10">
    <location>
        <begin position="86"/>
        <end position="111"/>
    </location>
</feature>
<evidence type="ECO:0000256" key="10">
    <source>
        <dbReference type="RuleBase" id="RU363032"/>
    </source>
</evidence>
<dbReference type="Gene3D" id="1.10.3720.10">
    <property type="entry name" value="MetI-like"/>
    <property type="match status" value="1"/>
</dbReference>
<evidence type="ECO:0000256" key="2">
    <source>
        <dbReference type="ARBA" id="ARBA00004429"/>
    </source>
</evidence>
<feature type="transmembrane region" description="Helical" evidence="10">
    <location>
        <begin position="132"/>
        <end position="164"/>
    </location>
</feature>
<dbReference type="Proteomes" id="UP000483035">
    <property type="component" value="Unassembled WGS sequence"/>
</dbReference>
<keyword evidence="9 10" id="KW-0472">Membrane</keyword>
<dbReference type="InterPro" id="IPR043429">
    <property type="entry name" value="ArtM/GltK/GlnP/TcyL/YhdX-like"/>
</dbReference>
<dbReference type="PANTHER" id="PTHR30614">
    <property type="entry name" value="MEMBRANE COMPONENT OF AMINO ACID ABC TRANSPORTER"/>
    <property type="match status" value="1"/>
</dbReference>
<organism evidence="12 13">
    <name type="scientific">Rhizobium lusitanum</name>
    <dbReference type="NCBI Taxonomy" id="293958"/>
    <lineage>
        <taxon>Bacteria</taxon>
        <taxon>Pseudomonadati</taxon>
        <taxon>Pseudomonadota</taxon>
        <taxon>Alphaproteobacteria</taxon>
        <taxon>Hyphomicrobiales</taxon>
        <taxon>Rhizobiaceae</taxon>
        <taxon>Rhizobium/Agrobacterium group</taxon>
        <taxon>Rhizobium</taxon>
    </lineage>
</organism>
<feature type="transmembrane region" description="Helical" evidence="10">
    <location>
        <begin position="53"/>
        <end position="74"/>
    </location>
</feature>
<evidence type="ECO:0000256" key="5">
    <source>
        <dbReference type="ARBA" id="ARBA00022475"/>
    </source>
</evidence>
<evidence type="ECO:0000256" key="1">
    <source>
        <dbReference type="ARBA" id="ARBA00003159"/>
    </source>
</evidence>
<comment type="subcellular location">
    <subcellularLocation>
        <location evidence="2">Cell inner membrane</location>
        <topology evidence="2">Multi-pass membrane protein</topology>
    </subcellularLocation>
    <subcellularLocation>
        <location evidence="10">Cell membrane</location>
        <topology evidence="10">Multi-pass membrane protein</topology>
    </subcellularLocation>
</comment>
<dbReference type="PROSITE" id="PS50928">
    <property type="entry name" value="ABC_TM1"/>
    <property type="match status" value="1"/>
</dbReference>
<proteinExistence type="inferred from homology"/>
<evidence type="ECO:0000313" key="12">
    <source>
        <dbReference type="EMBL" id="NEI69251.1"/>
    </source>
</evidence>
<dbReference type="SUPFAM" id="SSF161098">
    <property type="entry name" value="MetI-like"/>
    <property type="match status" value="1"/>
</dbReference>
<keyword evidence="8 10" id="KW-1133">Transmembrane helix</keyword>
<name>A0A6L9U0R6_9HYPH</name>
<comment type="similarity">
    <text evidence="3">Belongs to the binding-protein-dependent transport system permease family. HisMQ subfamily.</text>
</comment>
<keyword evidence="4 10" id="KW-0813">Transport</keyword>
<feature type="domain" description="ABC transmembrane type-1" evidence="11">
    <location>
        <begin position="15"/>
        <end position="195"/>
    </location>
</feature>
<keyword evidence="7" id="KW-0029">Amino-acid transport</keyword>
<evidence type="ECO:0000256" key="8">
    <source>
        <dbReference type="ARBA" id="ARBA00022989"/>
    </source>
</evidence>
<gene>
    <name evidence="12" type="ORF">GR212_06650</name>
</gene>
<evidence type="ECO:0000256" key="7">
    <source>
        <dbReference type="ARBA" id="ARBA00022970"/>
    </source>
</evidence>
<protein>
    <submittedName>
        <fullName evidence="12">ABC transporter permease subunit</fullName>
    </submittedName>
</protein>
<evidence type="ECO:0000259" key="11">
    <source>
        <dbReference type="PROSITE" id="PS50928"/>
    </source>
</evidence>
<dbReference type="PANTHER" id="PTHR30614:SF20">
    <property type="entry name" value="GLUTAMINE TRANSPORT SYSTEM PERMEASE PROTEIN GLNP"/>
    <property type="match status" value="1"/>
</dbReference>
<evidence type="ECO:0000256" key="6">
    <source>
        <dbReference type="ARBA" id="ARBA00022692"/>
    </source>
</evidence>
<dbReference type="GO" id="GO:0043190">
    <property type="term" value="C:ATP-binding cassette (ABC) transporter complex"/>
    <property type="evidence" value="ECO:0007669"/>
    <property type="project" value="InterPro"/>
</dbReference>
<sequence>MLDLLPWLPLLLQGLLRTILLFAITAVLGSALGLFIGLGRLARQRTWRRISGLYVEIFRGVPLYINLFWLYFVFPSFGLSLSLWQAAIFGCTLTHAAYFAEYVRAAVLAVPSGQHDAARSLGLSRWQRFRHVILPQAVVALLPVIGSELVMLLKGTAIASLIGFSELTGEAHSVIVSTYQSVPVLLVVLCVYYVAAKAVVVSIALLERHNDPWTLRRERLLA</sequence>
<dbReference type="GO" id="GO:0006865">
    <property type="term" value="P:amino acid transport"/>
    <property type="evidence" value="ECO:0007669"/>
    <property type="project" value="UniProtKB-KW"/>
</dbReference>
<reference evidence="12 13" key="1">
    <citation type="submission" date="2019-12" db="EMBL/GenBank/DDBJ databases">
        <title>Rhizobium genotypes associated with high levels of biological nitrogen fixation by grain legumes in a temperate-maritime cropping system.</title>
        <authorList>
            <person name="Maluk M."/>
            <person name="Francesc Ferrando Molina F."/>
            <person name="Lopez Del Egido L."/>
            <person name="Lafos M."/>
            <person name="Langarica-Fuentes A."/>
            <person name="Gebre Yohannes G."/>
            <person name="Young M.W."/>
            <person name="Martin P."/>
            <person name="Gantlett R."/>
            <person name="Kenicer G."/>
            <person name="Hawes C."/>
            <person name="Begg G.S."/>
            <person name="Quilliam R.S."/>
            <person name="Squire G.R."/>
            <person name="Poole P.S."/>
            <person name="Young P.W."/>
            <person name="Iannetta P.M."/>
            <person name="James E.K."/>
        </authorList>
    </citation>
    <scope>NUCLEOTIDE SEQUENCE [LARGE SCALE GENOMIC DNA]</scope>
    <source>
        <strain evidence="12 13">JHI1118</strain>
    </source>
</reference>
<dbReference type="CDD" id="cd06261">
    <property type="entry name" value="TM_PBP2"/>
    <property type="match status" value="1"/>
</dbReference>
<dbReference type="NCBIfam" id="TIGR01726">
    <property type="entry name" value="HEQRo_perm_3TM"/>
    <property type="match status" value="1"/>
</dbReference>
<accession>A0A6L9U0R6</accession>
<evidence type="ECO:0000256" key="3">
    <source>
        <dbReference type="ARBA" id="ARBA00010072"/>
    </source>
</evidence>